<name>A0A1Y2F7K5_9BASI</name>
<evidence type="ECO:0000256" key="2">
    <source>
        <dbReference type="ARBA" id="ARBA00022801"/>
    </source>
</evidence>
<dbReference type="InterPro" id="IPR027417">
    <property type="entry name" value="P-loop_NTPase"/>
</dbReference>
<feature type="compositionally biased region" description="Low complexity" evidence="4">
    <location>
        <begin position="700"/>
        <end position="717"/>
    </location>
</feature>
<keyword evidence="8" id="KW-1185">Reference proteome</keyword>
<dbReference type="SMART" id="SM00490">
    <property type="entry name" value="HELICc"/>
    <property type="match status" value="1"/>
</dbReference>
<evidence type="ECO:0000256" key="3">
    <source>
        <dbReference type="ARBA" id="ARBA00022840"/>
    </source>
</evidence>
<evidence type="ECO:0000256" key="4">
    <source>
        <dbReference type="SAM" id="MobiDB-lite"/>
    </source>
</evidence>
<reference evidence="7 8" key="1">
    <citation type="submission" date="2016-07" db="EMBL/GenBank/DDBJ databases">
        <title>Pervasive Adenine N6-methylation of Active Genes in Fungi.</title>
        <authorList>
            <consortium name="DOE Joint Genome Institute"/>
            <person name="Mondo S.J."/>
            <person name="Dannebaum R.O."/>
            <person name="Kuo R.C."/>
            <person name="Labutti K."/>
            <person name="Haridas S."/>
            <person name="Kuo A."/>
            <person name="Salamov A."/>
            <person name="Ahrendt S.R."/>
            <person name="Lipzen A."/>
            <person name="Sullivan W."/>
            <person name="Andreopoulos W.B."/>
            <person name="Clum A."/>
            <person name="Lindquist E."/>
            <person name="Daum C."/>
            <person name="Ramamoorthy G.K."/>
            <person name="Gryganskyi A."/>
            <person name="Culley D."/>
            <person name="Magnuson J.K."/>
            <person name="James T.Y."/>
            <person name="O'Malley M.A."/>
            <person name="Stajich J.E."/>
            <person name="Spatafora J.W."/>
            <person name="Visel A."/>
            <person name="Grigoriev I.V."/>
        </authorList>
    </citation>
    <scope>NUCLEOTIDE SEQUENCE [LARGE SCALE GENOMIC DNA]</scope>
    <source>
        <strain evidence="7 8">62-1032</strain>
    </source>
</reference>
<dbReference type="InterPro" id="IPR038718">
    <property type="entry name" value="SNF2-like_sf"/>
</dbReference>
<feature type="region of interest" description="Disordered" evidence="4">
    <location>
        <begin position="1305"/>
        <end position="1332"/>
    </location>
</feature>
<dbReference type="Gene3D" id="3.40.50.10810">
    <property type="entry name" value="Tandem AAA-ATPase domain"/>
    <property type="match status" value="2"/>
</dbReference>
<dbReference type="EMBL" id="MCGR01000028">
    <property type="protein sequence ID" value="ORY78895.1"/>
    <property type="molecule type" value="Genomic_DNA"/>
</dbReference>
<evidence type="ECO:0000259" key="6">
    <source>
        <dbReference type="PROSITE" id="PS51194"/>
    </source>
</evidence>
<dbReference type="InterPro" id="IPR000330">
    <property type="entry name" value="SNF2_N"/>
</dbReference>
<dbReference type="CDD" id="cd18793">
    <property type="entry name" value="SF2_C_SNF"/>
    <property type="match status" value="1"/>
</dbReference>
<keyword evidence="3" id="KW-0067">ATP-binding</keyword>
<dbReference type="GO" id="GO:0005634">
    <property type="term" value="C:nucleus"/>
    <property type="evidence" value="ECO:0007669"/>
    <property type="project" value="TreeGrafter"/>
</dbReference>
<dbReference type="SUPFAM" id="SSF52540">
    <property type="entry name" value="P-loop containing nucleoside triphosphate hydrolases"/>
    <property type="match status" value="2"/>
</dbReference>
<gene>
    <name evidence="7" type="ORF">BCR35DRAFT_304923</name>
</gene>
<dbReference type="STRING" id="106004.A0A1Y2F7K5"/>
<feature type="compositionally biased region" description="Acidic residues" evidence="4">
    <location>
        <begin position="815"/>
        <end position="824"/>
    </location>
</feature>
<keyword evidence="1" id="KW-0547">Nucleotide-binding</keyword>
<dbReference type="OrthoDB" id="448448at2759"/>
<evidence type="ECO:0000256" key="1">
    <source>
        <dbReference type="ARBA" id="ARBA00022741"/>
    </source>
</evidence>
<sequence>MAILEFIEDDNPQLPPRPPPPPPPAAPAPPAAAAASTSKRPSTSSSSVAMLDLTGSPPPVSPPNKRAKIDTAQQLDEWFGDDQPQPVASTSAGAGQAGLAGTRRVVHTGAPPSAASVQPRPSSNNNGFARYATQSPTASTSAIKQPQQRASTSSFRNPPITAAQAMGQAPGLNRIPVISSASAARVPSARLPGQPSSPSSPRPAAAAGAGGATNKNYYKLQTHAVSASLSAIAAQAGLNPLPPGKRANSLNSLASGSSGSGSAGPSRSNTLPSTSNTGMIDLTDDAPSPPPGPSDDLIIPPQPTAEATPICIGQLTSLALILYPVVELLPPPPLDSSGNPLPPELAARAPPPPAHTLTPLPIHILRADPQGKNETLKLVTPGRRETFGVMEHRVANVVAGLFGEGWTGTGIGVPLGKGGKVWCEARVVRRGERNPMMLPLQLLLFTLPSSVPVVSSLLESHALFLEHPASYNPSQHGNARYQNPHNPMVGGLGSRSINNPGGYGIPRRPFGSQVESSAELQRKDVESTLMQLKSGTDLEESTPPPIVTTILYPHQKQALTFLLQREALVEVPPVDADPTENPTTVALWRRISDTYGRPTGWRSIVTEQEVAGREGVPQARGAILADDMGLGKTIVIISLIATTLPLAVSWAQQPPSKDSHDTRFDSIRSTAASTSKSKISLSDFSSNLYGLADSGPGTIGAPPLVAGGPPLGPNGKPLSKKALAKRKREMKKEDEEGKRFEKLVVRSRATLIVCPLSTVQNWESQLEEHTRIAGVGRGKKGGRGRKVVVSKDEDDEEGKRRSARPTKGKRRASDSEDDNYSDDDASFHASSPAVSAADNDDDPSSPRPFSIYIYHGNSRTPDPHLLANHDVVITTFSTLGTEFSKQQRAEEEREEEAAALAREAEGEEEEELMQVFGYDADGKVIETRPGEDVVKPGKPLKKRKKMRKKVEGVGTSPLQMVQWFRVVLDEAHIIKEHTTIQARAACELSAQRRIALSGTPLQNSLNDLFSLVRFLRLEPFTDRSVWTQHIGTLVKTGNTLGTERLQLIMRYLTLRRTKESTDKDGKPILALPPVSHRVIKLNLDPAETAFYSSHHSRYKHAFQKLEETDSVMKNFCSILQEILRLRQICVHMALVKDAEDLGGDLIETIEKHGISKPRAIQLLSLMKEAGASTCAECGVEMLAGGQVGDQQQEEDVKPDTKKKAPAKRARKPAASTSASASASALNSEDDFPSSLSSTGGELHSVITRCQHLFCRACFASHVYPGWPNKVVANDRASCSVCKGDMTPALDAVEVGANEFEKAVAEADGEDVKPGRGAGERGKAGATDKKGKATTRFFEHSTKTKALINDLLPFSRANPASPNYWGGMEDEQLDEEHGGTIGFQPVKGEVVKSVVFSQWTKLLDRLGDALDQEQIGYYRLDGGMNRDQRNRSMEAFKSDPTCEVLLVSLRAGGVGLNLTAGRRVYLMEPFWNPAVENQAVDRVYRLGQTMPVQTIRFVIDKSIEERMLQIQKTKLDLANNALQKTMSKAELQQQKKNEFKFLLGGNPEDVL</sequence>
<feature type="compositionally biased region" description="Acidic residues" evidence="4">
    <location>
        <begin position="1"/>
        <end position="11"/>
    </location>
</feature>
<proteinExistence type="predicted"/>
<keyword evidence="2" id="KW-0378">Hydrolase</keyword>
<protein>
    <submittedName>
        <fullName evidence="7">SNF2 family N-terminal domain-domain-containing protein</fullName>
    </submittedName>
</protein>
<dbReference type="GO" id="GO:0016787">
    <property type="term" value="F:hydrolase activity"/>
    <property type="evidence" value="ECO:0007669"/>
    <property type="project" value="UniProtKB-KW"/>
</dbReference>
<feature type="compositionally biased region" description="Basic residues" evidence="4">
    <location>
        <begin position="801"/>
        <end position="810"/>
    </location>
</feature>
<dbReference type="GO" id="GO:0006281">
    <property type="term" value="P:DNA repair"/>
    <property type="evidence" value="ECO:0007669"/>
    <property type="project" value="TreeGrafter"/>
</dbReference>
<dbReference type="PANTHER" id="PTHR45626:SF52">
    <property type="entry name" value="SINGLE-STRANDED DNA-DEPENDENT ATPASE (EUROFUNG)"/>
    <property type="match status" value="1"/>
</dbReference>
<feature type="compositionally biased region" description="Basic residues" evidence="4">
    <location>
        <begin position="777"/>
        <end position="788"/>
    </location>
</feature>
<accession>A0A1Y2F7K5</accession>
<dbReference type="Pfam" id="PF00176">
    <property type="entry name" value="SNF2-rel_dom"/>
    <property type="match status" value="2"/>
</dbReference>
<feature type="region of interest" description="Disordered" evidence="4">
    <location>
        <begin position="886"/>
        <end position="910"/>
    </location>
</feature>
<evidence type="ECO:0000313" key="8">
    <source>
        <dbReference type="Proteomes" id="UP000193467"/>
    </source>
</evidence>
<feature type="compositionally biased region" description="Polar residues" evidence="4">
    <location>
        <begin position="115"/>
        <end position="156"/>
    </location>
</feature>
<feature type="compositionally biased region" description="Low complexity" evidence="4">
    <location>
        <begin position="246"/>
        <end position="257"/>
    </location>
</feature>
<organism evidence="7 8">
    <name type="scientific">Leucosporidium creatinivorum</name>
    <dbReference type="NCBI Taxonomy" id="106004"/>
    <lineage>
        <taxon>Eukaryota</taxon>
        <taxon>Fungi</taxon>
        <taxon>Dikarya</taxon>
        <taxon>Basidiomycota</taxon>
        <taxon>Pucciniomycotina</taxon>
        <taxon>Microbotryomycetes</taxon>
        <taxon>Leucosporidiales</taxon>
        <taxon>Leucosporidium</taxon>
    </lineage>
</organism>
<feature type="compositionally biased region" description="Low complexity" evidence="4">
    <location>
        <begin position="174"/>
        <end position="207"/>
    </location>
</feature>
<feature type="domain" description="Helicase ATP-binding" evidence="5">
    <location>
        <begin position="848"/>
        <end position="1018"/>
    </location>
</feature>
<dbReference type="PROSITE" id="PS51192">
    <property type="entry name" value="HELICASE_ATP_BIND_1"/>
    <property type="match status" value="1"/>
</dbReference>
<dbReference type="GO" id="GO:0008094">
    <property type="term" value="F:ATP-dependent activity, acting on DNA"/>
    <property type="evidence" value="ECO:0007669"/>
    <property type="project" value="TreeGrafter"/>
</dbReference>
<dbReference type="InterPro" id="IPR049730">
    <property type="entry name" value="SNF2/RAD54-like_C"/>
</dbReference>
<evidence type="ECO:0000259" key="5">
    <source>
        <dbReference type="PROSITE" id="PS51192"/>
    </source>
</evidence>
<dbReference type="InterPro" id="IPR014001">
    <property type="entry name" value="Helicase_ATP-bd"/>
</dbReference>
<feature type="domain" description="Helicase C-terminal" evidence="6">
    <location>
        <begin position="1384"/>
        <end position="1525"/>
    </location>
</feature>
<feature type="region of interest" description="Disordered" evidence="4">
    <location>
        <begin position="243"/>
        <end position="302"/>
    </location>
</feature>
<dbReference type="Gene3D" id="3.40.50.300">
    <property type="entry name" value="P-loop containing nucleotide triphosphate hydrolases"/>
    <property type="match status" value="1"/>
</dbReference>
<feature type="compositionally biased region" description="Basic residues" evidence="4">
    <location>
        <begin position="718"/>
        <end position="729"/>
    </location>
</feature>
<dbReference type="GO" id="GO:0005524">
    <property type="term" value="F:ATP binding"/>
    <property type="evidence" value="ECO:0007669"/>
    <property type="project" value="UniProtKB-KW"/>
</dbReference>
<dbReference type="PROSITE" id="PS51194">
    <property type="entry name" value="HELICASE_CTER"/>
    <property type="match status" value="1"/>
</dbReference>
<feature type="region of interest" description="Disordered" evidence="4">
    <location>
        <begin position="773"/>
        <end position="852"/>
    </location>
</feature>
<dbReference type="InterPro" id="IPR050628">
    <property type="entry name" value="SNF2_RAD54_helicase_TF"/>
</dbReference>
<evidence type="ECO:0000313" key="7">
    <source>
        <dbReference type="EMBL" id="ORY78895.1"/>
    </source>
</evidence>
<dbReference type="PANTHER" id="PTHR45626">
    <property type="entry name" value="TRANSCRIPTION TERMINATION FACTOR 2-RELATED"/>
    <property type="match status" value="1"/>
</dbReference>
<feature type="compositionally biased region" description="Pro residues" evidence="4">
    <location>
        <begin position="13"/>
        <end position="30"/>
    </location>
</feature>
<feature type="region of interest" description="Disordered" evidence="4">
    <location>
        <begin position="700"/>
        <end position="738"/>
    </location>
</feature>
<feature type="compositionally biased region" description="Low complexity" evidence="4">
    <location>
        <begin position="1212"/>
        <end position="1224"/>
    </location>
</feature>
<feature type="region of interest" description="Disordered" evidence="4">
    <location>
        <begin position="1"/>
        <end position="211"/>
    </location>
</feature>
<dbReference type="CDD" id="cd18008">
    <property type="entry name" value="DEXDc_SHPRH-like"/>
    <property type="match status" value="1"/>
</dbReference>
<feature type="compositionally biased region" description="Low complexity" evidence="4">
    <location>
        <begin position="31"/>
        <end position="47"/>
    </location>
</feature>
<dbReference type="SMART" id="SM00487">
    <property type="entry name" value="DEXDc"/>
    <property type="match status" value="1"/>
</dbReference>
<dbReference type="Proteomes" id="UP000193467">
    <property type="component" value="Unassembled WGS sequence"/>
</dbReference>
<dbReference type="InterPro" id="IPR001650">
    <property type="entry name" value="Helicase_C-like"/>
</dbReference>
<dbReference type="Pfam" id="PF00271">
    <property type="entry name" value="Helicase_C"/>
    <property type="match status" value="1"/>
</dbReference>
<comment type="caution">
    <text evidence="7">The sequence shown here is derived from an EMBL/GenBank/DDBJ whole genome shotgun (WGS) entry which is preliminary data.</text>
</comment>
<dbReference type="InParanoid" id="A0A1Y2F7K5"/>
<feature type="region of interest" description="Disordered" evidence="4">
    <location>
        <begin position="1187"/>
        <end position="1237"/>
    </location>
</feature>